<name>T1B227_9ZZZZ</name>
<gene>
    <name evidence="1" type="ORF">B2A_02294</name>
</gene>
<feature type="non-terminal residue" evidence="1">
    <location>
        <position position="1"/>
    </location>
</feature>
<protein>
    <submittedName>
        <fullName evidence="1">Uncharacterized protein</fullName>
    </submittedName>
</protein>
<proteinExistence type="predicted"/>
<evidence type="ECO:0000313" key="1">
    <source>
        <dbReference type="EMBL" id="EQD63912.1"/>
    </source>
</evidence>
<reference evidence="1" key="2">
    <citation type="journal article" date="2014" name="ISME J.">
        <title>Microbial stratification in low pH oxic and suboxic macroscopic growths along an acid mine drainage.</title>
        <authorList>
            <person name="Mendez-Garcia C."/>
            <person name="Mesa V."/>
            <person name="Sprenger R.R."/>
            <person name="Richter M."/>
            <person name="Diez M.S."/>
            <person name="Solano J."/>
            <person name="Bargiela R."/>
            <person name="Golyshina O.V."/>
            <person name="Manteca A."/>
            <person name="Ramos J.L."/>
            <person name="Gallego J.R."/>
            <person name="Llorente I."/>
            <person name="Martins Dos Santos V.A."/>
            <person name="Jensen O.N."/>
            <person name="Pelaez A.I."/>
            <person name="Sanchez J."/>
            <person name="Ferrer M."/>
        </authorList>
    </citation>
    <scope>NUCLEOTIDE SEQUENCE</scope>
</reference>
<comment type="caution">
    <text evidence="1">The sequence shown here is derived from an EMBL/GenBank/DDBJ whole genome shotgun (WGS) entry which is preliminary data.</text>
</comment>
<accession>T1B227</accession>
<sequence>AAPTPTADDDDVQSVAEAVAKAKSKFSDSLEIWPSALESATRSESERYESVYQALEILHRIAFEYFGGAGSERGVGRFEDSFSPYRIKYSARESQTTGTKYAQQRTFTNGDRSIQMERHLTIGGGDRQNTVQIFFEIDAAGRRFIVGYCGIHLDYARMRT</sequence>
<dbReference type="EMBL" id="AUZZ01001580">
    <property type="protein sequence ID" value="EQD63912.1"/>
    <property type="molecule type" value="Genomic_DNA"/>
</dbReference>
<dbReference type="AlphaFoldDB" id="T1B227"/>
<reference evidence="1" key="1">
    <citation type="submission" date="2013-08" db="EMBL/GenBank/DDBJ databases">
        <authorList>
            <person name="Mendez C."/>
            <person name="Richter M."/>
            <person name="Ferrer M."/>
            <person name="Sanchez J."/>
        </authorList>
    </citation>
    <scope>NUCLEOTIDE SEQUENCE</scope>
</reference>
<organism evidence="1">
    <name type="scientific">mine drainage metagenome</name>
    <dbReference type="NCBI Taxonomy" id="410659"/>
    <lineage>
        <taxon>unclassified sequences</taxon>
        <taxon>metagenomes</taxon>
        <taxon>ecological metagenomes</taxon>
    </lineage>
</organism>